<reference evidence="1" key="1">
    <citation type="journal article" date="2021" name="Proc. Natl. Acad. Sci. U.S.A.">
        <title>A Catalog of Tens of Thousands of Viruses from Human Metagenomes Reveals Hidden Associations with Chronic Diseases.</title>
        <authorList>
            <person name="Tisza M.J."/>
            <person name="Buck C.B."/>
        </authorList>
    </citation>
    <scope>NUCLEOTIDE SEQUENCE</scope>
    <source>
        <strain evidence="1">Ct7Kl21</strain>
    </source>
</reference>
<keyword evidence="1" id="KW-0804">Transcription</keyword>
<accession>A0A8S5MD94</accession>
<sequence length="29" mass="3351">MLQYCGGCGNMSKAENPPDFWRYCCYAEI</sequence>
<keyword evidence="1" id="KW-0240">DNA-directed RNA polymerase</keyword>
<proteinExistence type="predicted"/>
<name>A0A8S5MD94_9CAUD</name>
<dbReference type="EMBL" id="BK014880">
    <property type="protein sequence ID" value="DAD80136.1"/>
    <property type="molecule type" value="Genomic_DNA"/>
</dbReference>
<evidence type="ECO:0000313" key="1">
    <source>
        <dbReference type="EMBL" id="DAD80136.1"/>
    </source>
</evidence>
<dbReference type="GO" id="GO:0000428">
    <property type="term" value="C:DNA-directed RNA polymerase complex"/>
    <property type="evidence" value="ECO:0007669"/>
    <property type="project" value="UniProtKB-KW"/>
</dbReference>
<organism evidence="1">
    <name type="scientific">Podoviridae sp. ct7Kl21</name>
    <dbReference type="NCBI Taxonomy" id="2826541"/>
    <lineage>
        <taxon>Viruses</taxon>
        <taxon>Duplodnaviria</taxon>
        <taxon>Heunggongvirae</taxon>
        <taxon>Uroviricota</taxon>
        <taxon>Caudoviricetes</taxon>
    </lineage>
</organism>
<protein>
    <submittedName>
        <fullName evidence="1">DNA-directed RNA polymerase III subunit</fullName>
    </submittedName>
</protein>